<evidence type="ECO:0000259" key="1">
    <source>
        <dbReference type="Pfam" id="PF01636"/>
    </source>
</evidence>
<dbReference type="PANTHER" id="PTHR21310:SF15">
    <property type="entry name" value="AMINOGLYCOSIDE PHOSPHOTRANSFERASE DOMAIN-CONTAINING PROTEIN"/>
    <property type="match status" value="1"/>
</dbReference>
<feature type="domain" description="Aminoglycoside phosphotransferase" evidence="1">
    <location>
        <begin position="74"/>
        <end position="304"/>
    </location>
</feature>
<dbReference type="InterPro" id="IPR011009">
    <property type="entry name" value="Kinase-like_dom_sf"/>
</dbReference>
<organism evidence="2 3">
    <name type="scientific">Tolypocladium ophioglossoides (strain CBS 100239)</name>
    <name type="common">Snaketongue truffleclub</name>
    <name type="synonym">Elaphocordyceps ophioglossoides</name>
    <dbReference type="NCBI Taxonomy" id="1163406"/>
    <lineage>
        <taxon>Eukaryota</taxon>
        <taxon>Fungi</taxon>
        <taxon>Dikarya</taxon>
        <taxon>Ascomycota</taxon>
        <taxon>Pezizomycotina</taxon>
        <taxon>Sordariomycetes</taxon>
        <taxon>Hypocreomycetidae</taxon>
        <taxon>Hypocreales</taxon>
        <taxon>Ophiocordycipitaceae</taxon>
        <taxon>Tolypocladium</taxon>
    </lineage>
</organism>
<name>A0A0L0MZU5_TOLOC</name>
<reference evidence="2 3" key="1">
    <citation type="journal article" date="2015" name="BMC Genomics">
        <title>The genome of the truffle-parasite Tolypocladium ophioglossoides and the evolution of antifungal peptaibiotics.</title>
        <authorList>
            <person name="Quandt C.A."/>
            <person name="Bushley K.E."/>
            <person name="Spatafora J.W."/>
        </authorList>
    </citation>
    <scope>NUCLEOTIDE SEQUENCE [LARGE SCALE GENOMIC DNA]</scope>
    <source>
        <strain evidence="2 3">CBS 100239</strain>
    </source>
</reference>
<keyword evidence="3" id="KW-1185">Reference proteome</keyword>
<dbReference type="Gene3D" id="3.30.200.20">
    <property type="entry name" value="Phosphorylase Kinase, domain 1"/>
    <property type="match status" value="1"/>
</dbReference>
<dbReference type="Gene3D" id="3.90.1200.10">
    <property type="match status" value="1"/>
</dbReference>
<comment type="caution">
    <text evidence="2">The sequence shown here is derived from an EMBL/GenBank/DDBJ whole genome shotgun (WGS) entry which is preliminary data.</text>
</comment>
<dbReference type="InterPro" id="IPR051678">
    <property type="entry name" value="AGP_Transferase"/>
</dbReference>
<evidence type="ECO:0000313" key="3">
    <source>
        <dbReference type="Proteomes" id="UP000036947"/>
    </source>
</evidence>
<dbReference type="SUPFAM" id="SSF56112">
    <property type="entry name" value="Protein kinase-like (PK-like)"/>
    <property type="match status" value="1"/>
</dbReference>
<dbReference type="InterPro" id="IPR002575">
    <property type="entry name" value="Aminoglycoside_PTrfase"/>
</dbReference>
<gene>
    <name evidence="2" type="ORF">TOPH_08043</name>
</gene>
<dbReference type="OrthoDB" id="10003767at2759"/>
<sequence length="413" mass="46873">MPATSPNANWATSDSLDLGASETHRRIHAVLTTADFQYLQDVALRTRKIQDESTAGGITCTVDSKSYTHGRNNLVLRIAFSDDLYWIARVRYMPVEPSDAREHTMDILSEIATIKTLKNRTTIPVPQVFAFDPSPSNKFGFPYILMECLRGRVLDSTIARQVPSEYLSHVTRQLADVLFQLEALAFDRLGRIWCGENCDEPPQIIPLELNSEAPTRPCPQTSLEWFYTLRQDENRRALEAHADDPEWRTACWILKTAVPHIIIEDRIHGPFPLCHFDLHYGNLLFDEQYNLTGVIDWSQAATAPLERLAVSPEFITFPGLSEEKNRVIVQFRDATRECLQELVDEVERFSPAGDRKTTLSTILGSRQAEITHRCTYSRPYRAIYDGKLVSKLIYGANVSWEQLVAVYGGGKPN</sequence>
<dbReference type="PANTHER" id="PTHR21310">
    <property type="entry name" value="AMINOGLYCOSIDE PHOSPHOTRANSFERASE-RELATED-RELATED"/>
    <property type="match status" value="1"/>
</dbReference>
<protein>
    <recommendedName>
        <fullName evidence="1">Aminoglycoside phosphotransferase domain-containing protein</fullName>
    </recommendedName>
</protein>
<proteinExistence type="predicted"/>
<dbReference type="STRING" id="1163406.A0A0L0MZU5"/>
<evidence type="ECO:0000313" key="2">
    <source>
        <dbReference type="EMBL" id="KND87299.1"/>
    </source>
</evidence>
<dbReference type="AlphaFoldDB" id="A0A0L0MZU5"/>
<dbReference type="Proteomes" id="UP000036947">
    <property type="component" value="Unassembled WGS sequence"/>
</dbReference>
<dbReference type="EMBL" id="LFRF01000038">
    <property type="protein sequence ID" value="KND87299.1"/>
    <property type="molecule type" value="Genomic_DNA"/>
</dbReference>
<accession>A0A0L0MZU5</accession>
<dbReference type="Pfam" id="PF01636">
    <property type="entry name" value="APH"/>
    <property type="match status" value="1"/>
</dbReference>